<dbReference type="RefSeq" id="WP_058381560.1">
    <property type="nucleotide sequence ID" value="NZ_CP013659.2"/>
</dbReference>
<proteinExistence type="predicted"/>
<evidence type="ECO:0000313" key="1">
    <source>
        <dbReference type="EMBL" id="ALS74853.1"/>
    </source>
</evidence>
<gene>
    <name evidence="1" type="ORF">AUC31_06270</name>
</gene>
<dbReference type="STRING" id="200991.AUC31_06270"/>
<dbReference type="KEGG" id="prt:AUC31_06270"/>
<dbReference type="EMBL" id="CP013659">
    <property type="protein sequence ID" value="ALS74853.1"/>
    <property type="molecule type" value="Genomic_DNA"/>
</dbReference>
<sequence length="88" mass="9981">MKKSFEFTHEGRHIVIENRWFEGEKLFVDGQLQDENLGLSFSGELNGKLKTTEGIKDLKATVGGFFTIECKVFIDHQLAYSSKAQAIQ</sequence>
<protein>
    <submittedName>
        <fullName evidence="1">Uncharacterized protein</fullName>
    </submittedName>
</protein>
<dbReference type="OrthoDB" id="7067095at2"/>
<accession>A0A0U2ZCB9</accession>
<dbReference type="AlphaFoldDB" id="A0A0U2ZCB9"/>
<keyword evidence="2" id="KW-1185">Reference proteome</keyword>
<organism evidence="1 2">
    <name type="scientific">Planococcus rifietoensis</name>
    <dbReference type="NCBI Taxonomy" id="200991"/>
    <lineage>
        <taxon>Bacteria</taxon>
        <taxon>Bacillati</taxon>
        <taxon>Bacillota</taxon>
        <taxon>Bacilli</taxon>
        <taxon>Bacillales</taxon>
        <taxon>Caryophanaceae</taxon>
        <taxon>Planococcus</taxon>
    </lineage>
</organism>
<dbReference type="Proteomes" id="UP000067683">
    <property type="component" value="Chromosome"/>
</dbReference>
<evidence type="ECO:0000313" key="2">
    <source>
        <dbReference type="Proteomes" id="UP000067683"/>
    </source>
</evidence>
<reference evidence="1" key="1">
    <citation type="submission" date="2016-01" db="EMBL/GenBank/DDBJ databases">
        <title>Complete genome of Planococcus rifietoensis type strain M8.</title>
        <authorList>
            <person name="See-Too W.S."/>
        </authorList>
    </citation>
    <scope>NUCLEOTIDE SEQUENCE [LARGE SCALE GENOMIC DNA]</scope>
    <source>
        <strain evidence="1">M8</strain>
    </source>
</reference>
<name>A0A0U2ZCB9_9BACL</name>